<protein>
    <recommendedName>
        <fullName evidence="3">Resolvase/invertase-type recombinase catalytic domain-containing protein</fullName>
    </recommendedName>
</protein>
<dbReference type="RefSeq" id="WP_067593154.1">
    <property type="nucleotide sequence ID" value="NZ_JABMCZ010000001.1"/>
</dbReference>
<dbReference type="EMBL" id="LWGR01000010">
    <property type="protein sequence ID" value="KZM71986.1"/>
    <property type="molecule type" value="Genomic_DNA"/>
</dbReference>
<reference evidence="1 2" key="1">
    <citation type="submission" date="2016-04" db="EMBL/GenBank/DDBJ databases">
        <authorList>
            <person name="Evans L.H."/>
            <person name="Alamgir A."/>
            <person name="Owens N."/>
            <person name="Weber N.D."/>
            <person name="Virtaneva K."/>
            <person name="Barbian K."/>
            <person name="Babar A."/>
            <person name="Rosenke K."/>
        </authorList>
    </citation>
    <scope>NUCLEOTIDE SEQUENCE [LARGE SCALE GENOMIC DNA]</scope>
    <source>
        <strain evidence="1 2">IFM 0406</strain>
    </source>
</reference>
<accession>A0A164L3M8</accession>
<comment type="caution">
    <text evidence="1">The sequence shown here is derived from an EMBL/GenBank/DDBJ whole genome shotgun (WGS) entry which is preliminary data.</text>
</comment>
<dbReference type="OrthoDB" id="4557174at2"/>
<evidence type="ECO:0000313" key="2">
    <source>
        <dbReference type="Proteomes" id="UP000076512"/>
    </source>
</evidence>
<organism evidence="1 2">
    <name type="scientific">Nocardia terpenica</name>
    <dbReference type="NCBI Taxonomy" id="455432"/>
    <lineage>
        <taxon>Bacteria</taxon>
        <taxon>Bacillati</taxon>
        <taxon>Actinomycetota</taxon>
        <taxon>Actinomycetes</taxon>
        <taxon>Mycobacteriales</taxon>
        <taxon>Nocardiaceae</taxon>
        <taxon>Nocardia</taxon>
    </lineage>
</organism>
<dbReference type="Proteomes" id="UP000076512">
    <property type="component" value="Unassembled WGS sequence"/>
</dbReference>
<dbReference type="STRING" id="455432.AWN90_37770"/>
<name>A0A164L3M8_9NOCA</name>
<dbReference type="AlphaFoldDB" id="A0A164L3M8"/>
<evidence type="ECO:0008006" key="3">
    <source>
        <dbReference type="Google" id="ProtNLM"/>
    </source>
</evidence>
<sequence>MAYTHAFESLQELTTSAKPSAIGLVRKDVSGPDAPRHAVEVQRHAHSLGYQYLYTVRPPTDSDAPIEYALGMASGLKVDVIVVYDLGHVDSRPALICDAGFDLETVCPKGTWVRSTPPSAGTDGQAA</sequence>
<gene>
    <name evidence="1" type="ORF">AWN90_37770</name>
</gene>
<evidence type="ECO:0000313" key="1">
    <source>
        <dbReference type="EMBL" id="KZM71986.1"/>
    </source>
</evidence>
<proteinExistence type="predicted"/>
<keyword evidence="2" id="KW-1185">Reference proteome</keyword>